<dbReference type="RefSeq" id="WP_066612563.1">
    <property type="nucleotide sequence ID" value="NZ_LQQU01000023.1"/>
</dbReference>
<proteinExistence type="predicted"/>
<dbReference type="EMBL" id="LQQU01000023">
    <property type="protein sequence ID" value="KZE31765.1"/>
    <property type="molecule type" value="Genomic_DNA"/>
</dbReference>
<evidence type="ECO:0000313" key="2">
    <source>
        <dbReference type="Proteomes" id="UP000076625"/>
    </source>
</evidence>
<organism evidence="1 2">
    <name type="scientific">Crenobacter luteus</name>
    <dbReference type="NCBI Taxonomy" id="1452487"/>
    <lineage>
        <taxon>Bacteria</taxon>
        <taxon>Pseudomonadati</taxon>
        <taxon>Pseudomonadota</taxon>
        <taxon>Betaproteobacteria</taxon>
        <taxon>Neisseriales</taxon>
        <taxon>Neisseriaceae</taxon>
        <taxon>Crenobacter</taxon>
    </lineage>
</organism>
<dbReference type="OrthoDB" id="8591609at2"/>
<keyword evidence="2" id="KW-1185">Reference proteome</keyword>
<comment type="caution">
    <text evidence="1">The sequence shown here is derived from an EMBL/GenBank/DDBJ whole genome shotgun (WGS) entry which is preliminary data.</text>
</comment>
<evidence type="ECO:0000313" key="1">
    <source>
        <dbReference type="EMBL" id="KZE31765.1"/>
    </source>
</evidence>
<dbReference type="Proteomes" id="UP000076625">
    <property type="component" value="Unassembled WGS sequence"/>
</dbReference>
<name>A0A165F750_9NEIS</name>
<protein>
    <submittedName>
        <fullName evidence="1">Uncharacterized protein</fullName>
    </submittedName>
</protein>
<dbReference type="AlphaFoldDB" id="A0A165F750"/>
<sequence length="75" mass="8370">MKCWSYDTPFGPFDIVPLDGAYHIMHEGEALGAYPSPEQAARALAEGRSSWPPFGDPRDLGIPVELARWRCRPLV</sequence>
<gene>
    <name evidence="1" type="ORF">AVW16_00845</name>
</gene>
<reference evidence="2" key="1">
    <citation type="submission" date="2016-01" db="EMBL/GenBank/DDBJ databases">
        <title>Draft genome of Chromobacterium sp. F49.</title>
        <authorList>
            <person name="Hong K.W."/>
        </authorList>
    </citation>
    <scope>NUCLEOTIDE SEQUENCE [LARGE SCALE GENOMIC DNA]</scope>
    <source>
        <strain evidence="2">CN10</strain>
    </source>
</reference>
<accession>A0A165F750</accession>